<dbReference type="VEuPathDB" id="GiardiaDB:GL50581_1141"/>
<evidence type="ECO:0000313" key="2">
    <source>
        <dbReference type="EMBL" id="EET01572.1"/>
    </source>
</evidence>
<dbReference type="OrthoDB" id="10253822at2759"/>
<dbReference type="AlphaFoldDB" id="C6LQW1"/>
<dbReference type="OMA" id="AYSTCKA"/>
<name>C6LQW1_GIAIB</name>
<dbReference type="EMBL" id="ACGJ01001574">
    <property type="protein sequence ID" value="EET01572.1"/>
    <property type="molecule type" value="Genomic_DNA"/>
</dbReference>
<proteinExistence type="predicted"/>
<organism evidence="2 3">
    <name type="scientific">Giardia intestinalis (strain ATCC 50581 / GS clone H7)</name>
    <name type="common">Giardia lamblia</name>
    <dbReference type="NCBI Taxonomy" id="598745"/>
    <lineage>
        <taxon>Eukaryota</taxon>
        <taxon>Metamonada</taxon>
        <taxon>Diplomonadida</taxon>
        <taxon>Hexamitidae</taxon>
        <taxon>Giardiinae</taxon>
        <taxon>Giardia</taxon>
    </lineage>
</organism>
<feature type="compositionally biased region" description="Low complexity" evidence="1">
    <location>
        <begin position="929"/>
        <end position="950"/>
    </location>
</feature>
<evidence type="ECO:0000256" key="1">
    <source>
        <dbReference type="SAM" id="MobiDB-lite"/>
    </source>
</evidence>
<evidence type="ECO:0000313" key="3">
    <source>
        <dbReference type="Proteomes" id="UP000002488"/>
    </source>
</evidence>
<feature type="region of interest" description="Disordered" evidence="1">
    <location>
        <begin position="909"/>
        <end position="968"/>
    </location>
</feature>
<dbReference type="Proteomes" id="UP000002488">
    <property type="component" value="Unassembled WGS sequence"/>
</dbReference>
<gene>
    <name evidence="2" type="ORF">GL50581_1141</name>
</gene>
<sequence length="1227" mass="136987">MSPQDGLHNVLTSVIQTYTPADHRLVSDSSSLLSNGAQPNNSVYVPLFGLKYAQQFVYSSGFDSNHRVRLNFDDPRSCLPKGVNIFSSDPCLDGHAYRRCLSALLTSELSCSPPLLLELLDEKAVREDSESSEEDISDAAFIRRHVVMETLERIHEHGSAHAPPSRMHATVSCLAAQIDEKWLDAPVFSAIESALSLNSDELSQDRTTYYYRQSASAGAFLLSGRFVRLLSPQIETRFCHFDFVLPDPSIRKMMVTVYPEPEYFSRYASDIYVIADDISEHRGLGPALRVQREGYLKDGAEPHCPRRSRHYNREMEACETVRNYTSHQLLTSVMFSYIHSAYEHWLDVIERLFMGPWSKSDAFQRLCSQFIEYKVFSSLTSKHSDMSEDIYLALSLTHGIQGIVYDVFNSLGGNVMALPELPASELYEQINEAINQSKSMHDILSSVDACIANDAQEKESSLVESFHVDTVHPTPTPEPLEGVFCKLEDSPPAILNSRPLEHDQADHLTRNAPTQHASSTSTAPRILEAVAQKCMQAFSDLFYHPPLNTGPGVKLTGFTDRFPHAIKALIELKGGSHAFYTLTTPEEKLSYLMPLVLDRLYTYQHFTTSILFYDSLLEQMQACAQKSLLQTTEYVCLEISPALAYYRSICQVLLRFNSILLRVSQAQHNRLLLEGMEAGSVAFVASCTWPSSGIHGTSSPISLTIRPLCPCYFCNMVAMDETDLWIDRAYSTCKACLCKSGGGSTNSQIADDLQSDKEEIKQTHMGVTLSINYRELCASFLGEETLTRRDTLLAETAVLRLVGLVKQSMGSDVTPLLSTDHMEEAISSKENDPQHNLQFLKFTLEGNTEGKSRGSDGYLPRRLSMQNALLIYLTLLPDRSTRAYVCSFLRTHLRERITAIFSQSMDLLSMPPSTHQARRKPRMSVADLSSGSEENQSNISSSSGTDSGQDWTRRGWTAAPHKQAKSLDPKDELDALNLGQTEIIEYIPSCIQKVQSLTNNRDFSFIIQQNNYQKGRHLKRVQAGLQRLRDRLLDHVPLSARTQTPVQKRRKRGRTSGRATLAEDVLALEGFPSDPLRVLAIQSAEALDALNTGSAMMPGPPRVTPMMWASHLYSPRVLWEAYHQISYGNRTDVPPGTLEQGLWAPSRTRTLPVYGERRYRTLSSIEGLALAGHTVTVAGLGHDNVELAGEPAQIHSQLPDPAHARIAFDDALAALLDPRERGGPEKE</sequence>
<comment type="caution">
    <text evidence="2">The sequence shown here is derived from an EMBL/GenBank/DDBJ whole genome shotgun (WGS) entry which is preliminary data.</text>
</comment>
<protein>
    <submittedName>
        <fullName evidence="2">Uncharacterized protein</fullName>
    </submittedName>
</protein>
<reference evidence="2 3" key="1">
    <citation type="journal article" date="2009" name="PLoS Pathog.">
        <title>Draft genome sequencing of giardia intestinalis assemblage B isolate GS: is human giardiasis caused by two different species?</title>
        <authorList>
            <person name="Franzen O."/>
            <person name="Jerlstrom-Hultqvist J."/>
            <person name="Castro E."/>
            <person name="Sherwood E."/>
            <person name="Ankarklev J."/>
            <person name="Reiner D.S."/>
            <person name="Palm D."/>
            <person name="Andersson J.O."/>
            <person name="Andersson B."/>
            <person name="Svard S.G."/>
        </authorList>
    </citation>
    <scope>NUCLEOTIDE SEQUENCE [LARGE SCALE GENOMIC DNA]</scope>
    <source>
        <strain evidence="3">ATCC 50581 / GS clone H7</strain>
    </source>
</reference>
<accession>C6LQW1</accession>